<evidence type="ECO:0000313" key="4">
    <source>
        <dbReference type="Proteomes" id="UP000325081"/>
    </source>
</evidence>
<keyword evidence="4" id="KW-1185">Reference proteome</keyword>
<feature type="compositionally biased region" description="Polar residues" evidence="2">
    <location>
        <begin position="325"/>
        <end position="337"/>
    </location>
</feature>
<dbReference type="Pfam" id="PF01112">
    <property type="entry name" value="Asparaginase_2"/>
    <property type="match status" value="1"/>
</dbReference>
<feature type="compositionally biased region" description="Basic and acidic residues" evidence="2">
    <location>
        <begin position="102"/>
        <end position="111"/>
    </location>
</feature>
<evidence type="ECO:0000256" key="2">
    <source>
        <dbReference type="SAM" id="MobiDB-lite"/>
    </source>
</evidence>
<feature type="region of interest" description="Disordered" evidence="2">
    <location>
        <begin position="92"/>
        <end position="111"/>
    </location>
</feature>
<dbReference type="AlphaFoldDB" id="A0A5A7PGR9"/>
<accession>A0A5A7PGR9</accession>
<protein>
    <submittedName>
        <fullName evidence="3">Isoaspartyl peptidase/L-asparaginase</fullName>
    </submittedName>
</protein>
<comment type="caution">
    <text evidence="3">The sequence shown here is derived from an EMBL/GenBank/DDBJ whole genome shotgun (WGS) entry which is preliminary data.</text>
</comment>
<dbReference type="InterPro" id="IPR000246">
    <property type="entry name" value="Peptidase_T2"/>
</dbReference>
<comment type="subunit">
    <text evidence="1">Heterotetramer of two alpha and two beta chains arranged as a dimer of alpha/beta heterodimers.</text>
</comment>
<dbReference type="PANTHER" id="PTHR10188:SF13">
    <property type="entry name" value="ISOASPARTYL PEPTIDASE_L-ASPARAGINASE 2-RELATED"/>
    <property type="match status" value="1"/>
</dbReference>
<organism evidence="3 4">
    <name type="scientific">Striga asiatica</name>
    <name type="common">Asiatic witchweed</name>
    <name type="synonym">Buchnera asiatica</name>
    <dbReference type="NCBI Taxonomy" id="4170"/>
    <lineage>
        <taxon>Eukaryota</taxon>
        <taxon>Viridiplantae</taxon>
        <taxon>Streptophyta</taxon>
        <taxon>Embryophyta</taxon>
        <taxon>Tracheophyta</taxon>
        <taxon>Spermatophyta</taxon>
        <taxon>Magnoliopsida</taxon>
        <taxon>eudicotyledons</taxon>
        <taxon>Gunneridae</taxon>
        <taxon>Pentapetalae</taxon>
        <taxon>asterids</taxon>
        <taxon>lamiids</taxon>
        <taxon>Lamiales</taxon>
        <taxon>Orobanchaceae</taxon>
        <taxon>Buchnereae</taxon>
        <taxon>Striga</taxon>
    </lineage>
</organism>
<dbReference type="InterPro" id="IPR029055">
    <property type="entry name" value="Ntn_hydrolases_N"/>
</dbReference>
<proteinExistence type="predicted"/>
<sequence length="344" mass="39193">MVEETCTSSYARRTSTRGATRVDPYTAEEIDMSRHDPRQQAKVPSEVKDSGLSHEVKTRLVETWGRGLDETWYETRAREGRRRRVRTVRADVRHKRARTGKRVRDQSSRERTWHGCTRRADLRMGLDVGAYTWTGLDRWTRVSRASNGPKAPREEARGSVRERDAQMHEASRASRGMKNSLEFYHTNRVWQGLTPKPSQNREKIRLITKSSTPIAEKEAVARNRRGKRVDEIHDYSSTVQTLLPRSSAATVMNLREPRVSSIETSALERKGHFREGLAVEMEASIMNGRGAQCGVVSDITTVKNPISPARLVMDKSLHSYLSFSGSEKIPSNRSLPIQIQEPKK</sequence>
<feature type="compositionally biased region" description="Basic residues" evidence="2">
    <location>
        <begin position="92"/>
        <end position="101"/>
    </location>
</feature>
<gene>
    <name evidence="3" type="ORF">STAS_07919</name>
</gene>
<feature type="compositionally biased region" description="Basic and acidic residues" evidence="2">
    <location>
        <begin position="31"/>
        <end position="51"/>
    </location>
</feature>
<evidence type="ECO:0000313" key="3">
    <source>
        <dbReference type="EMBL" id="GER31882.1"/>
    </source>
</evidence>
<dbReference type="OrthoDB" id="2262349at2759"/>
<dbReference type="GO" id="GO:0016787">
    <property type="term" value="F:hydrolase activity"/>
    <property type="evidence" value="ECO:0007669"/>
    <property type="project" value="InterPro"/>
</dbReference>
<name>A0A5A7PGR9_STRAF</name>
<feature type="region of interest" description="Disordered" evidence="2">
    <location>
        <begin position="1"/>
        <end position="51"/>
    </location>
</feature>
<dbReference type="EMBL" id="BKCP01004516">
    <property type="protein sequence ID" value="GER31882.1"/>
    <property type="molecule type" value="Genomic_DNA"/>
</dbReference>
<dbReference type="Proteomes" id="UP000325081">
    <property type="component" value="Unassembled WGS sequence"/>
</dbReference>
<reference evidence="4" key="1">
    <citation type="journal article" date="2019" name="Curr. Biol.">
        <title>Genome Sequence of Striga asiatica Provides Insight into the Evolution of Plant Parasitism.</title>
        <authorList>
            <person name="Yoshida S."/>
            <person name="Kim S."/>
            <person name="Wafula E.K."/>
            <person name="Tanskanen J."/>
            <person name="Kim Y.M."/>
            <person name="Honaas L."/>
            <person name="Yang Z."/>
            <person name="Spallek T."/>
            <person name="Conn C.E."/>
            <person name="Ichihashi Y."/>
            <person name="Cheong K."/>
            <person name="Cui S."/>
            <person name="Der J.P."/>
            <person name="Gundlach H."/>
            <person name="Jiao Y."/>
            <person name="Hori C."/>
            <person name="Ishida J.K."/>
            <person name="Kasahara H."/>
            <person name="Kiba T."/>
            <person name="Kim M.S."/>
            <person name="Koo N."/>
            <person name="Laohavisit A."/>
            <person name="Lee Y.H."/>
            <person name="Lumba S."/>
            <person name="McCourt P."/>
            <person name="Mortimer J.C."/>
            <person name="Mutuku J.M."/>
            <person name="Nomura T."/>
            <person name="Sasaki-Sekimoto Y."/>
            <person name="Seto Y."/>
            <person name="Wang Y."/>
            <person name="Wakatake T."/>
            <person name="Sakakibara H."/>
            <person name="Demura T."/>
            <person name="Yamaguchi S."/>
            <person name="Yoneyama K."/>
            <person name="Manabe R.I."/>
            <person name="Nelson D.C."/>
            <person name="Schulman A.H."/>
            <person name="Timko M.P."/>
            <person name="dePamphilis C.W."/>
            <person name="Choi D."/>
            <person name="Shirasu K."/>
        </authorList>
    </citation>
    <scope>NUCLEOTIDE SEQUENCE [LARGE SCALE GENOMIC DNA]</scope>
    <source>
        <strain evidence="4">cv. UVA1</strain>
    </source>
</reference>
<dbReference type="PANTHER" id="PTHR10188">
    <property type="entry name" value="L-ASPARAGINASE"/>
    <property type="match status" value="1"/>
</dbReference>
<feature type="region of interest" description="Disordered" evidence="2">
    <location>
        <begin position="143"/>
        <end position="175"/>
    </location>
</feature>
<feature type="compositionally biased region" description="Polar residues" evidence="2">
    <location>
        <begin position="1"/>
        <end position="18"/>
    </location>
</feature>
<evidence type="ECO:0000256" key="1">
    <source>
        <dbReference type="ARBA" id="ARBA00011601"/>
    </source>
</evidence>
<dbReference type="SUPFAM" id="SSF56235">
    <property type="entry name" value="N-terminal nucleophile aminohydrolases (Ntn hydrolases)"/>
    <property type="match status" value="1"/>
</dbReference>
<feature type="region of interest" description="Disordered" evidence="2">
    <location>
        <begin position="325"/>
        <end position="344"/>
    </location>
</feature>
<feature type="compositionally biased region" description="Basic and acidic residues" evidence="2">
    <location>
        <begin position="151"/>
        <end position="172"/>
    </location>
</feature>